<keyword evidence="2 3" id="KW-0092">Biotin</keyword>
<protein>
    <recommendedName>
        <fullName evidence="1 3">Biotin carboxyl carrier protein of acetyl-CoA carboxylase</fullName>
    </recommendedName>
</protein>
<dbReference type="GO" id="GO:0003989">
    <property type="term" value="F:acetyl-CoA carboxylase activity"/>
    <property type="evidence" value="ECO:0007669"/>
    <property type="project" value="InterPro"/>
</dbReference>
<evidence type="ECO:0000256" key="1">
    <source>
        <dbReference type="ARBA" id="ARBA00017562"/>
    </source>
</evidence>
<keyword evidence="3" id="KW-0275">Fatty acid biosynthesis</keyword>
<keyword evidence="3" id="KW-0444">Lipid biosynthesis</keyword>
<evidence type="ECO:0000313" key="5">
    <source>
        <dbReference type="EMBL" id="OUM21434.1"/>
    </source>
</evidence>
<dbReference type="PROSITE" id="PS50968">
    <property type="entry name" value="BIOTINYL_LIPOYL"/>
    <property type="match status" value="1"/>
</dbReference>
<dbReference type="AlphaFoldDB" id="A0A252F6Q4"/>
<dbReference type="Proteomes" id="UP000194903">
    <property type="component" value="Unassembled WGS sequence"/>
</dbReference>
<dbReference type="InterPro" id="IPR011053">
    <property type="entry name" value="Single_hybrid_motif"/>
</dbReference>
<sequence>MEINDLKELAFAFADKAAQKNLAKLAVKTDEFSITVETHAPVSAGAAVPAAQVAEVAAQKQETPEEKFDGTVVFAPLVGTFYAANAPEEPPLVEVGDSVRKGQTLCIIEAMKTMNTIECPCDGKVSRVLVQNGDLVEYNQPLIVIA</sequence>
<dbReference type="PRINTS" id="PR01071">
    <property type="entry name" value="ACOABIOTINCC"/>
</dbReference>
<keyword evidence="6" id="KW-1185">Reference proteome</keyword>
<dbReference type="GO" id="GO:0006633">
    <property type="term" value="P:fatty acid biosynthetic process"/>
    <property type="evidence" value="ECO:0007669"/>
    <property type="project" value="UniProtKB-UniPathway"/>
</dbReference>
<dbReference type="RefSeq" id="WP_087017369.1">
    <property type="nucleotide sequence ID" value="NZ_NHOC01000002.1"/>
</dbReference>
<dbReference type="CDD" id="cd06850">
    <property type="entry name" value="biotinyl_domain"/>
    <property type="match status" value="1"/>
</dbReference>
<reference evidence="5 6" key="1">
    <citation type="submission" date="2017-05" db="EMBL/GenBank/DDBJ databases">
        <title>Butyricicoccus porcorum sp. nov. a butyrate-producing bacterium from the swine intestinal tract.</title>
        <authorList>
            <person name="Trachsel J."/>
            <person name="Humphrey S."/>
            <person name="Allen H.K."/>
        </authorList>
    </citation>
    <scope>NUCLEOTIDE SEQUENCE [LARGE SCALE GENOMIC DNA]</scope>
    <source>
        <strain evidence="5">BB10</strain>
    </source>
</reference>
<comment type="pathway">
    <text evidence="3">Lipid metabolism; fatty acid biosynthesis.</text>
</comment>
<dbReference type="PANTHER" id="PTHR45266:SF3">
    <property type="entry name" value="OXALOACETATE DECARBOXYLASE ALPHA CHAIN"/>
    <property type="match status" value="1"/>
</dbReference>
<dbReference type="InterPro" id="IPR050709">
    <property type="entry name" value="Biotin_Carboxyl_Carrier/Decarb"/>
</dbReference>
<evidence type="ECO:0000313" key="6">
    <source>
        <dbReference type="Proteomes" id="UP000194903"/>
    </source>
</evidence>
<accession>A0A252F6Q4</accession>
<dbReference type="Gene3D" id="2.40.50.100">
    <property type="match status" value="1"/>
</dbReference>
<gene>
    <name evidence="5" type="ORF">CBW42_02345</name>
</gene>
<dbReference type="GO" id="GO:0009317">
    <property type="term" value="C:acetyl-CoA carboxylase complex"/>
    <property type="evidence" value="ECO:0007669"/>
    <property type="project" value="InterPro"/>
</dbReference>
<name>A0A252F6Q4_9FIRM</name>
<evidence type="ECO:0000256" key="2">
    <source>
        <dbReference type="ARBA" id="ARBA00023267"/>
    </source>
</evidence>
<dbReference type="FunFam" id="2.40.50.100:FF:000003">
    <property type="entry name" value="Acetyl-CoA carboxylase biotin carboxyl carrier protein"/>
    <property type="match status" value="1"/>
</dbReference>
<dbReference type="EMBL" id="NHOC01000002">
    <property type="protein sequence ID" value="OUM21434.1"/>
    <property type="molecule type" value="Genomic_DNA"/>
</dbReference>
<keyword evidence="3" id="KW-0443">Lipid metabolism</keyword>
<proteinExistence type="predicted"/>
<evidence type="ECO:0000259" key="4">
    <source>
        <dbReference type="PROSITE" id="PS50968"/>
    </source>
</evidence>
<feature type="domain" description="Lipoyl-binding" evidence="4">
    <location>
        <begin position="70"/>
        <end position="146"/>
    </location>
</feature>
<dbReference type="InterPro" id="IPR000089">
    <property type="entry name" value="Biotin_lipoyl"/>
</dbReference>
<dbReference type="OrthoDB" id="9811735at2"/>
<organism evidence="5 6">
    <name type="scientific">Butyricicoccus porcorum</name>
    <dbReference type="NCBI Taxonomy" id="1945634"/>
    <lineage>
        <taxon>Bacteria</taxon>
        <taxon>Bacillati</taxon>
        <taxon>Bacillota</taxon>
        <taxon>Clostridia</taxon>
        <taxon>Eubacteriales</taxon>
        <taxon>Butyricicoccaceae</taxon>
        <taxon>Butyricicoccus</taxon>
    </lineage>
</organism>
<dbReference type="Pfam" id="PF00364">
    <property type="entry name" value="Biotin_lipoyl"/>
    <property type="match status" value="1"/>
</dbReference>
<evidence type="ECO:0000256" key="3">
    <source>
        <dbReference type="RuleBase" id="RU364072"/>
    </source>
</evidence>
<dbReference type="SUPFAM" id="SSF51230">
    <property type="entry name" value="Single hybrid motif"/>
    <property type="match status" value="1"/>
</dbReference>
<dbReference type="PANTHER" id="PTHR45266">
    <property type="entry name" value="OXALOACETATE DECARBOXYLASE ALPHA CHAIN"/>
    <property type="match status" value="1"/>
</dbReference>
<comment type="caution">
    <text evidence="5">The sequence shown here is derived from an EMBL/GenBank/DDBJ whole genome shotgun (WGS) entry which is preliminary data.</text>
</comment>
<dbReference type="InterPro" id="IPR001249">
    <property type="entry name" value="AcCoA_biotinCC"/>
</dbReference>
<comment type="function">
    <text evidence="3">This protein is a component of the acetyl coenzyme A carboxylase complex; first, biotin carboxylase catalyzes the carboxylation of the carrier protein and then the transcarboxylase transfers the carboxyl group to form malonyl-CoA.</text>
</comment>
<dbReference type="NCBIfam" id="TIGR00531">
    <property type="entry name" value="BCCP"/>
    <property type="match status" value="1"/>
</dbReference>
<keyword evidence="3" id="KW-0276">Fatty acid metabolism</keyword>
<dbReference type="UniPathway" id="UPA00094"/>